<evidence type="ECO:0000256" key="6">
    <source>
        <dbReference type="ARBA" id="ARBA00023136"/>
    </source>
</evidence>
<evidence type="ECO:0000256" key="7">
    <source>
        <dbReference type="ARBA" id="ARBA00023242"/>
    </source>
</evidence>
<comment type="caution">
    <text evidence="12">The sequence shown here is derived from an EMBL/GenBank/DDBJ whole genome shotgun (WGS) entry which is preliminary data.</text>
</comment>
<dbReference type="Pfam" id="PF10541">
    <property type="entry name" value="KASH"/>
    <property type="match status" value="1"/>
</dbReference>
<keyword evidence="9" id="KW-0175">Coiled coil</keyword>
<protein>
    <recommendedName>
        <fullName evidence="11">KASH domain-containing protein</fullName>
    </recommendedName>
</protein>
<comment type="subcellular location">
    <subcellularLocation>
        <location evidence="1">Nucleus membrane</location>
    </subcellularLocation>
</comment>
<organism evidence="12 13">
    <name type="scientific">Aphis glycines</name>
    <name type="common">Soybean aphid</name>
    <dbReference type="NCBI Taxonomy" id="307491"/>
    <lineage>
        <taxon>Eukaryota</taxon>
        <taxon>Metazoa</taxon>
        <taxon>Ecdysozoa</taxon>
        <taxon>Arthropoda</taxon>
        <taxon>Hexapoda</taxon>
        <taxon>Insecta</taxon>
        <taxon>Pterygota</taxon>
        <taxon>Neoptera</taxon>
        <taxon>Paraneoptera</taxon>
        <taxon>Hemiptera</taxon>
        <taxon>Sternorrhyncha</taxon>
        <taxon>Aphidomorpha</taxon>
        <taxon>Aphidoidea</taxon>
        <taxon>Aphididae</taxon>
        <taxon>Aphidini</taxon>
        <taxon>Aphis</taxon>
        <taxon>Aphis</taxon>
    </lineage>
</organism>
<proteinExistence type="inferred from homology"/>
<keyword evidence="4" id="KW-0677">Repeat</keyword>
<dbReference type="Gene3D" id="1.20.58.60">
    <property type="match status" value="2"/>
</dbReference>
<dbReference type="GO" id="GO:0005640">
    <property type="term" value="C:nuclear outer membrane"/>
    <property type="evidence" value="ECO:0007669"/>
    <property type="project" value="TreeGrafter"/>
</dbReference>
<feature type="coiled-coil region" evidence="9">
    <location>
        <begin position="3253"/>
        <end position="3327"/>
    </location>
</feature>
<dbReference type="InterPro" id="IPR012315">
    <property type="entry name" value="KASH"/>
</dbReference>
<gene>
    <name evidence="12" type="ORF">AGLY_000425</name>
</gene>
<name>A0A6G0U9C2_APHGL</name>
<evidence type="ECO:0000256" key="3">
    <source>
        <dbReference type="ARBA" id="ARBA00022692"/>
    </source>
</evidence>
<feature type="region of interest" description="Disordered" evidence="10">
    <location>
        <begin position="1040"/>
        <end position="1060"/>
    </location>
</feature>
<dbReference type="InterPro" id="IPR052403">
    <property type="entry name" value="LINC-complex_assoc"/>
</dbReference>
<evidence type="ECO:0000256" key="9">
    <source>
        <dbReference type="SAM" id="Coils"/>
    </source>
</evidence>
<feature type="topological domain" description="Cytoplasmic" evidence="8">
    <location>
        <begin position="1"/>
        <end position="5190"/>
    </location>
</feature>
<dbReference type="Proteomes" id="UP000475862">
    <property type="component" value="Unassembled WGS sequence"/>
</dbReference>
<keyword evidence="3 8" id="KW-0812">Transmembrane</keyword>
<dbReference type="GO" id="GO:0034993">
    <property type="term" value="C:meiotic nuclear membrane microtubule tethering complex"/>
    <property type="evidence" value="ECO:0007669"/>
    <property type="project" value="TreeGrafter"/>
</dbReference>
<dbReference type="EMBL" id="VYZN01000001">
    <property type="protein sequence ID" value="KAE9544882.1"/>
    <property type="molecule type" value="Genomic_DNA"/>
</dbReference>
<evidence type="ECO:0000256" key="10">
    <source>
        <dbReference type="SAM" id="MobiDB-lite"/>
    </source>
</evidence>
<feature type="coiled-coil region" evidence="9">
    <location>
        <begin position="3751"/>
        <end position="3849"/>
    </location>
</feature>
<keyword evidence="13" id="KW-1185">Reference proteome</keyword>
<dbReference type="SMART" id="SM01249">
    <property type="entry name" value="KASH"/>
    <property type="match status" value="1"/>
</dbReference>
<comment type="similarity">
    <text evidence="2">Belongs to the nesprin family.</text>
</comment>
<dbReference type="PROSITE" id="PS51049">
    <property type="entry name" value="KASH"/>
    <property type="match status" value="1"/>
</dbReference>
<dbReference type="GO" id="GO:0007097">
    <property type="term" value="P:nuclear migration"/>
    <property type="evidence" value="ECO:0007669"/>
    <property type="project" value="TreeGrafter"/>
</dbReference>
<evidence type="ECO:0000259" key="11">
    <source>
        <dbReference type="PROSITE" id="PS51049"/>
    </source>
</evidence>
<dbReference type="PANTHER" id="PTHR47535:SF1">
    <property type="entry name" value="NESPRIN-1"/>
    <property type="match status" value="1"/>
</dbReference>
<dbReference type="GO" id="GO:0051015">
    <property type="term" value="F:actin filament binding"/>
    <property type="evidence" value="ECO:0007669"/>
    <property type="project" value="TreeGrafter"/>
</dbReference>
<reference evidence="12 13" key="1">
    <citation type="submission" date="2019-08" db="EMBL/GenBank/DDBJ databases">
        <title>The genome of the soybean aphid Biotype 1, its phylome, world population structure and adaptation to the North American continent.</title>
        <authorList>
            <person name="Giordano R."/>
            <person name="Donthu R.K."/>
            <person name="Hernandez A.G."/>
            <person name="Wright C.L."/>
            <person name="Zimin A.V."/>
        </authorList>
    </citation>
    <scope>NUCLEOTIDE SEQUENCE [LARGE SCALE GENOMIC DNA]</scope>
    <source>
        <tissue evidence="12">Whole aphids</tissue>
    </source>
</reference>
<evidence type="ECO:0000256" key="4">
    <source>
        <dbReference type="ARBA" id="ARBA00022737"/>
    </source>
</evidence>
<evidence type="ECO:0000256" key="1">
    <source>
        <dbReference type="ARBA" id="ARBA00004126"/>
    </source>
</evidence>
<keyword evidence="7" id="KW-0539">Nucleus</keyword>
<feature type="domain" description="KASH" evidence="11">
    <location>
        <begin position="5182"/>
        <end position="5238"/>
    </location>
</feature>
<feature type="topological domain" description="Perinuclear space" evidence="8">
    <location>
        <begin position="5212"/>
        <end position="5238"/>
    </location>
</feature>
<feature type="coiled-coil region" evidence="9">
    <location>
        <begin position="4284"/>
        <end position="4311"/>
    </location>
</feature>
<feature type="non-terminal residue" evidence="12">
    <location>
        <position position="5238"/>
    </location>
</feature>
<evidence type="ECO:0000256" key="5">
    <source>
        <dbReference type="ARBA" id="ARBA00022989"/>
    </source>
</evidence>
<accession>A0A6G0U9C2</accession>
<keyword evidence="6 8" id="KW-0472">Membrane</keyword>
<evidence type="ECO:0000256" key="8">
    <source>
        <dbReference type="PROSITE-ProRule" id="PRU00385"/>
    </source>
</evidence>
<evidence type="ECO:0000313" key="13">
    <source>
        <dbReference type="Proteomes" id="UP000475862"/>
    </source>
</evidence>
<evidence type="ECO:0000256" key="2">
    <source>
        <dbReference type="ARBA" id="ARBA00008619"/>
    </source>
</evidence>
<feature type="region of interest" description="Disordered" evidence="10">
    <location>
        <begin position="2740"/>
        <end position="2760"/>
    </location>
</feature>
<sequence>MGRKIRFTGTEGVQTSISDLPVDHKLITKTITRKIIRRTVLIDGKEKVVEEVVEEPQSLDFTETLGRELNNDGNESYGNKTIPLDNRTNRDSEFINETQTDHTILTTVITRKTIRRIIPGSKGKKDKKSKPTSEFGVKFDDSISVDIPSVNVPKVEVPTTDIKPPDIKIKKGKSPKGTTDINIDIKEKVTVDIPSVTVPSVDIKTPSKQTIEEQIRTVEVGLPSVDVEIPTVEIKKPDIPKAGIKADIKTSKFELPDVQIPGFKGKKDKNTKSTSESSIKVVDKISVEIPSVTIPSVDIITPTKSEAELPITIQETDLPPVDVPEVKATKVDIKVPKVETKSTKFDLSDIKIPGFKGKKDKKSKPTSELDIKFDDSISVDIPSVNVPKFEVPTTDIKTPDIKIKKGKSPKGTTDINIDIKEKVTVDIPSVTVPSVDINTPSKQTIEEQIRTVEVGLPSVDVEIPTVEIKKPDIPIAGIKADIKTSKFELPDIQIPGFKGKKDKKSKPTLEFGVKFDDSISVDIPSVNVPKVEVPITDIKTPDIKIQKVKSPKGTTDINIDIKEKVTVDIPSVTVPSVDIKTPSKQTIEEQIRTVEVGLPSGDVEIPTVEIKKPDIPKAGIKADIKTSKFELPDVQIPGFKGKKDKNTKSTSESSIKVVDKISVEIPSVTIPSVDIITPTKSEAELPITIQETDLPPVDVPEVKATKVDIKVPKVETKSTKFDLSDIKIPGFKGKKDKKSKPTSELDIKFDDSISVDIPSLNVPKVEVPTTDIKTPDIKIKKGKSPKGTTDINIDIKETVTVDIPSVTVPSVDIKTPSKQTIEEQIRTVEVGLPSVDVEIPTVEIKKPDIPKAGIKVDIKTSKFELPDIQIPGFKGKKDKKSKPTSELGIKFDDSISVDIPSVNVPKVDVPTTEFTTPEGSELGVSTNIKTPDIEIKKGKSPKDTDNIEFNDNDKISVAVPSTNIKSTSIPKADDLKKSSDHEVSTTSVPIASISDIAIDESKQMPDIEIDTSVDNIQSVNQNVNSPSFLSKLRKGLKISSSKTNKKLKDKGDTVMPESDEKTKSLLNDFIEKERENIIVHYSPATDDNSGLEYPVKDERSKTPVEGDKSIVLRNYEVSDISGNDRPLTSNTQINQTGTATTWKSRKVIRRIITIDGIECEVEEIIDEPEAGAPVKSITRKTIKNGEEIVENIIDPDEIEKILRLSVLNDSVKNTSESVTTTKIRRIVRRKVIVDGKESVVEETIDEPSSDEIPDNVILKPFVYGTEGVQTSISDLPVDHKLITKTITRKIIRRTVLIDGKEKVVEEVVEEPQSLDFTETLGRELNNDGNESYGNKTIPLDNRTNRDSEFINETQTDHTILTTVITRKTIRRIVIVDGKETVIEEEVDEPETRDNSNLNDMDKDGQKTIEIVEKPFEVDNVDVNKPQTVTTRTIKKIRKIIKRIKTVDGKEKVIEEIVDEPIEDDNNESGEGLSVSIPSVDIITTTISGAELPSTIKETDLPSVNEPGVKATKHDIKIPKVETKTTKIDLSDIKIPGFKGKKDKKSKPTSELDIKFDDSISVDIPSVNVPKVEVPTTDITTPDIKIKKGKSPKGTTDINIDIKEKVTVDIPSVTVPSVDIKTPSKQTIEEQIRTVEVGLPSVDVEIPTVEIKKPDIPKAGIKADIKTSKFELPDIQIPGFKGKKDKNTKSTSESSIKVVDKISVEIPSVTIPSVDIITPTKSEAELPITIQETDLPPVDVPEVKATKVDIKVPKVETKSTKFDLSDIKIPGFKGKKDKKSKPTSELDIKFDDSISVDIPSVNVPKVEVPTTDIKTPDIKIKKGKSPKGTTDINIDIKEKVTVDIPSVTVPSVDIKTPSKQTIEEQIRTVEVGLPSVDVEIPTVEIKKPDIPIAGIKADIKTSKFELPDIQIPGFKGKKDKKSKPTLEFGVKFDDSISVDIPSVNVPKVEVPITDIKTPDIKIKKGKSPKGTTDINIDIKEKVTVDIPSVTVSSVDIKTPSKQTIEEQIRTVEVGSPSVDVEIPTVEIKKPDIPKAGIKADIKTSKFELPDVQIPGFKGKKDKNTKSTSESSIKVVDKISVEIPSVTIPSVDIITPTKSEAELPITIQETDLPLVDVPEVKSTKVDIKVPKVETKSTKFDLSDIKIPGFKGKKDKKSKPTSEFGVKFDDSISVDIPSVNVPKVEVPTTDIKPPDIKIKKGKSPKGTTDINIDIKEKVTVDIPSVTVPSVDIKTPSKQTIEEQIRTVEVGLPSGDVEIPTVEIKKTDIPKAGIKVDIKTSKFELPDIQIPGFKGKKDKKSKPTSEFGVKFDDSISVDIPSVNVPKVEVPITDIKTPDIKIQKGKSPKGTTDINIDIKEKVTVDIPSVTVPSVDIKTPSKQTIEEQIRTVEVGLPSVDVEIPTVEIKKTDIPKAGIKADIKTSKFELPDIQIPGFKGKKDKKSKPTSELDIKFDDSISVDIPSVNVPKVEVPITDIKTPDIQIQKGKSTKGTTDINIDIKEKVTVDIPSVTVPSVDIKTPSKQTIEEQIRTVEVGLPSVDVEIPTVEIKKPDIPKAGIKADIKTSKFELPDVQIPGFKGKKDKKSKPTSELDIKFNDSISVDIPSVNVPKVDVPTTEITTPEGSELGVSTNIKTPDIEIKKGKSPKDSDNIEFNDNDKISVAVPSTNIKSTSIPKADDLKKSSDHEVSTTSVPIASISDIDIDESKQMPDIEIDTSVDNIQSVNQNVNSPSFLSKLRKGLKISSSKTNKKLKDKGDTVMPESDEKTKSLLNDFIEKERENIIVHYSPATDDNSGLEYPVKDERSKTPVEGDKSIVLRNYEVSDISGNDRPLTSNTQINQTGTATTWKSRKVIRRIITIDGIECEVEEIIDEPEAGAPVKSITRKTIKNGEEIVENIIDPDEIEKILRLSVLNDSVKNTSESVTTTKIRRIVRRKVIVDGKESVVEETIDEPSSDEIPDNVILKPFVYGTEGVQTSISDLPVDHKLITKTITRKIIRRTVLIDGKEKVVEEVVEEPQSLDFTETLGRELNNDGNESYGNKTIPLDNRTNRDSEFINETQTDHTILTTVITRKTIRRIVIVDGKETVIEEEVDEPETRDNSNLNVINKDDQNTIDCLVSTDKSLLNSCSTKLIGTKLIGDKARMIFVSDKVDDQLPKVKAFKLSDLSTTSNYLNGIKNNILRSDNNKKYAMYCIFYDEILDLLDFIKFYISKHKKLSDADLEFHLEEPINSKQIINQVESVIKDVSNMKEKQTNNSEEFEKIKLMIEKLQNKIKLVKCQIDSFNEDIDLVDWQNQILAIDNVHKKIEQYKSDFEQLKKGKSSHQEKLNNLEILLAHNQLVIEELYDIISTYKLKYNLKHKLPDDTYKYLKAAIKLDKELGNTNKLFIDEIEKDNFTNMHSKHLELVCGPVKNFNENTNKYYNIKHILEDLDNYHHVITKLVNLKTLSESQKLDKNIIKHLDTELNNTQLNIKRLLSIQNEWTRLEHILTAEQKWLDEVGVSILDLTKITSINYVETLSNTQNTITNVTIHYNKLIYLKDVIEKLQNQIDVKPLLYVCEQHANDTFKLKNNLRAKEMRLMTFKKQFDKYSEFKNNIESSLLRITSILKDITPNQEIIDSNIIRYELEVLEESIRTCSNSLNESLDILPISDGQGEIETMGSLAIECKALKDKLHKTRSTMDNCDISKTFKHLETVLEKPKDILLDHIKALKGVSYEIIAAESLENNDQQLSAFKNQCNSQLKDYSDLNSKTETLRNTLFELTNDINNANFTLSELENESYKNRHTSETAICKTYHQVSDNMKNIQQTLSLTSQQLKQLKDSLKHFKKDRKILESEVNEVEKRYKQLKTKHQSALKMLENKCNYWTMVDELLLKIRIKNNHINNLILIPSNSDTLAGKHLEAILKHLKDVRSSYDKENKAILADIETLRRKGDKDQIDEIIDGDLVQWNDTGVAVKQLVERYEKASKTLHNYQQLKESTNDWLNNKLLSIETTEDVSDKSKSIDKQQENLVELRNMITDVAETIGLNPDDVPLNEIEELNLKLEKVQKVLAALGDVADKKNKMSDNIEDAKRLLHDIEKNSSKSTKNNDENLKELRIKLLDLNKSKKEMDESFDIDNFEIPLSEKRTYSIIEVFQLWQQVFKETFNQYRRLSCSLLENENNTAVFELWHDYLIYVQEFLKSPVPSDYHSLTSHERLCQVHQEVLISQMDTIPNCMNKPDIISEPVAMERFTSLMDLHNETMTELENTHQEVWTKLGHWKEYRTNVKKVYEWLWKGEKVHSNLNLKFINTRRLPQLKSQITSLLNNLTEERAQIKDLENRQNTIFTFCDKPTETGHRKELIAISQRVNEIQASLEVWNGYLENIEKLTTSFDVQCTEIDQVLQDVQTKLDTLKHEFGSNEDIVPSDILNTESNKIQELNNSLKQLDPKFSSTTDIRDKLKDSLDPIEIRSFGQKLRFLIYHQKDLQYQLFLYSCQIDNLLYKPQEFTHRYTRFRNWAIDTETQLKNLTKSLKDPQFAIDVLKPEFESQINSKQKEFNWLNGAGNQLIKAESQINPELAKTTESNLKEINENWNNLNGSLYKYTVELPTTILNTNKLFDKLNTFKIWISDLESKINNAIVFNDRSEYNLKEELKYLDALSNTYKEKQGEYNELMARCNEQLNSDKNTNNYDTIDSTQDLQCPSKTLPISWKNLENKISDKRVRVLSAWEELQTILGLVDVETKWLNRLNISVEEHKKKKFIEHKSLSGLISNFEQEQQTAKDKFSKLELAVSISRSTYTAKFIDEEIEIISKKRESLLEQIDMILIVLKKSFTLWKDFINAHGRAVVTLTQVDTKLIQLELLDKSDNDDEGNARVMEKNLGNLQILEMELKKYGGLLEKADALGLQLMTNSTPNDIKNIQEMIDEYQLLWKDINNRIEKLKVACVQETSCRKKRSVNEEVQVETLKFGKDSQIQVDTLPTELLRKDSFQYELQTAIANATTNLNELELAIQKSDKNLSKNIATCQMSIDLIKHLSVILKTQCGVSESDITIVRSEELLTKYEELLVKFRSQQQVNQPKNSSSAMCPLCSEQNWSQFENDMWRLEHWIQSTEAKLSVQPMIPPSKIEQLEDVIQEHRNDEFYGVIDELVDWLNETERAIKTTEPVDLAEDTVIIVDKFNKFKVDDTSTAMNRSNEEEPNTNVGGDETVLRRGYRFFGRVMRASLPFQVLMLLVLGAASLVPIVDEEFSCMESNNIAWSLYPLLRYPGGP</sequence>
<feature type="coiled-coil region" evidence="9">
    <location>
        <begin position="3947"/>
        <end position="4104"/>
    </location>
</feature>
<dbReference type="OrthoDB" id="6618337at2759"/>
<evidence type="ECO:0000313" key="12">
    <source>
        <dbReference type="EMBL" id="KAE9544882.1"/>
    </source>
</evidence>
<dbReference type="SUPFAM" id="SSF46966">
    <property type="entry name" value="Spectrin repeat"/>
    <property type="match status" value="3"/>
</dbReference>
<dbReference type="PANTHER" id="PTHR47535">
    <property type="entry name" value="MUSCLE-SPECIFIC PROTEIN 300 KDA, ISOFORM G"/>
    <property type="match status" value="1"/>
</dbReference>
<dbReference type="GO" id="GO:0005737">
    <property type="term" value="C:cytoplasm"/>
    <property type="evidence" value="ECO:0007669"/>
    <property type="project" value="TreeGrafter"/>
</dbReference>
<keyword evidence="5" id="KW-1133">Transmembrane helix</keyword>